<evidence type="ECO:0000313" key="4">
    <source>
        <dbReference type="Proteomes" id="UP000000503"/>
    </source>
</evidence>
<keyword evidence="2" id="KW-0472">Membrane</keyword>
<feature type="coiled-coil region" evidence="1">
    <location>
        <begin position="641"/>
        <end position="668"/>
    </location>
</feature>
<evidence type="ECO:0000313" key="3">
    <source>
        <dbReference type="EMBL" id="AEJ20104.1"/>
    </source>
</evidence>
<dbReference type="EMBL" id="CP002868">
    <property type="protein sequence ID" value="AEJ20104.1"/>
    <property type="molecule type" value="Genomic_DNA"/>
</dbReference>
<evidence type="ECO:0000256" key="1">
    <source>
        <dbReference type="SAM" id="Coils"/>
    </source>
</evidence>
<keyword evidence="4" id="KW-1185">Reference proteome</keyword>
<dbReference type="HOGENOM" id="CLU_021738_0_0_12"/>
<proteinExistence type="predicted"/>
<gene>
    <name evidence="3" type="ordered locus">Spica_1976</name>
</gene>
<organism evidence="3 4">
    <name type="scientific">Gracilinema caldarium (strain ATCC 51460 / DSM 7334 / H1)</name>
    <name type="common">Treponema caldarium</name>
    <dbReference type="NCBI Taxonomy" id="744872"/>
    <lineage>
        <taxon>Bacteria</taxon>
        <taxon>Pseudomonadati</taxon>
        <taxon>Spirochaetota</taxon>
        <taxon>Spirochaetia</taxon>
        <taxon>Spirochaetales</taxon>
        <taxon>Breznakiellaceae</taxon>
        <taxon>Gracilinema</taxon>
    </lineage>
</organism>
<dbReference type="NCBIfam" id="TIGR03545">
    <property type="entry name" value="TIGR03545 family protein"/>
    <property type="match status" value="1"/>
</dbReference>
<sequence length="687" mass="77844">MAQKIKIPSLFKKPLKEKVFQHKVLKKIYIKADVDFINQLFFKNENGYYQLKDTISQADANRLKKIADAVKKNKGVIDPVRIGILLFLLGTVVVFSLFFKNSLAKTMIERGLESIFNAKVEAQGVQVGLVKAHISLNRLVIASDTEPFKNLVEFGKTEVRLLTSELFRGKIIIQNIECQNIQWGTDRKTDGRLKKRTDSSIPKQPKDNKLVQNLLDFSNIPVERIIEEQTANLKSLQLYNDLNTEIEKSKLKWETTLQESKNDIEVVKNNIDEVKKINVASIKSFNEAQEAYNKVNALYPMVQDLQVKTSQINKDITAEYKNIELKSKEAKDSITKDIDYLKSFLNFSNGKTTGIVGQIVSAYLEEKLGKLYVYAMKGLELSKNIKTNKDEKKVKKVEPQRKGYSVYFPTKNYPRLLIENIGFSTKDSKTKVSNIGWIKDISNDPDVWGKPVTMLFNQTHDSKSFLINGYIDGRTNSENSLSATIEMQGYPFTIDEGLDSIGLKSITGTYAVKNTFAVKQEGSVIGSADVSTHSAHIETADPNHIVAKGLVKAFHETPVISLHVEYVIHQNRTISMNIGSNLDTVLANAFSKIFNEMTQEAEVQLTQAFYNKLEPELKKNKEVSEAYKLLNIDSLEKIKDVKALEDTLTAKKKELDSYSNKMKNQAADKIKDQVKDQIKEIPKIPKF</sequence>
<dbReference type="eggNOG" id="COG2982">
    <property type="taxonomic scope" value="Bacteria"/>
</dbReference>
<name>F8EXU0_GRAC1</name>
<dbReference type="Proteomes" id="UP000000503">
    <property type="component" value="Chromosome"/>
</dbReference>
<dbReference type="OrthoDB" id="366311at2"/>
<keyword evidence="1" id="KW-0175">Coiled coil</keyword>
<protein>
    <recommendedName>
        <fullName evidence="5">TIGR03545 family protein</fullName>
    </recommendedName>
</protein>
<keyword evidence="2" id="KW-0812">Transmembrane</keyword>
<keyword evidence="2" id="KW-1133">Transmembrane helix</keyword>
<dbReference type="AlphaFoldDB" id="F8EXU0"/>
<dbReference type="KEGG" id="scd:Spica_1976"/>
<reference evidence="4" key="1">
    <citation type="journal article" date="2013" name="Stand. Genomic Sci.">
        <title>Genome sequence of the thermophilic fresh-water bacterium Spirochaeta caldaria type strain (H1(T)), reclassification of Spirochaeta caldaria, Spirochaeta stenostrepta, and Spirochaeta zuelzerae in the genus Treponema as Treponema caldaria comb. nov., Treponema stenostrepta comb. nov., and Treponema zuelzerae comb. nov., and emendation of the genus Treponema.</title>
        <authorList>
            <person name="Abt B."/>
            <person name="Goker M."/>
            <person name="Scheuner C."/>
            <person name="Han C."/>
            <person name="Lu M."/>
            <person name="Misra M."/>
            <person name="Lapidus A."/>
            <person name="Nolan M."/>
            <person name="Lucas S."/>
            <person name="Hammon N."/>
            <person name="Deshpande S."/>
            <person name="Cheng J.F."/>
            <person name="Tapia R."/>
            <person name="Goodwin L.A."/>
            <person name="Pitluck S."/>
            <person name="Liolios K."/>
            <person name="Pagani I."/>
            <person name="Ivanova N."/>
            <person name="Mavromatis K."/>
            <person name="Mikhailova N."/>
            <person name="Huntemann M."/>
            <person name="Pati A."/>
            <person name="Chen A."/>
            <person name="Palaniappan K."/>
            <person name="Land M."/>
            <person name="Hauser L."/>
            <person name="Jeffries C.D."/>
            <person name="Rohde M."/>
            <person name="Spring S."/>
            <person name="Gronow S."/>
            <person name="Detter J.C."/>
            <person name="Bristow J."/>
            <person name="Eisen J.A."/>
            <person name="Markowitz V."/>
            <person name="Hugenholtz P."/>
            <person name="Kyrpides N.C."/>
            <person name="Woyke T."/>
            <person name="Klenk H.P."/>
        </authorList>
    </citation>
    <scope>NUCLEOTIDE SEQUENCE</scope>
    <source>
        <strain evidence="4">ATCC 51460 / DSM 7334 / H1</strain>
    </source>
</reference>
<accession>F8EXU0</accession>
<dbReference type="STRING" id="744872.Spica_1976"/>
<evidence type="ECO:0000256" key="2">
    <source>
        <dbReference type="SAM" id="Phobius"/>
    </source>
</evidence>
<dbReference type="InterPro" id="IPR019934">
    <property type="entry name" value="CHP03545"/>
</dbReference>
<evidence type="ECO:0008006" key="5">
    <source>
        <dbReference type="Google" id="ProtNLM"/>
    </source>
</evidence>
<feature type="transmembrane region" description="Helical" evidence="2">
    <location>
        <begin position="80"/>
        <end position="99"/>
    </location>
</feature>
<dbReference type="RefSeq" id="WP_013969394.1">
    <property type="nucleotide sequence ID" value="NC_015732.1"/>
</dbReference>